<dbReference type="RefSeq" id="WP_003893360.1">
    <property type="nucleotide sequence ID" value="NZ_CP027541.1"/>
</dbReference>
<keyword evidence="3" id="KW-0238">DNA-binding</keyword>
<dbReference type="InterPro" id="IPR005119">
    <property type="entry name" value="LysR_subst-bd"/>
</dbReference>
<dbReference type="PROSITE" id="PS50931">
    <property type="entry name" value="HTH_LYSR"/>
    <property type="match status" value="1"/>
</dbReference>
<dbReference type="Proteomes" id="UP000011200">
    <property type="component" value="Chromosome"/>
</dbReference>
<dbReference type="PANTHER" id="PTHR30537">
    <property type="entry name" value="HTH-TYPE TRANSCRIPTIONAL REGULATOR"/>
    <property type="match status" value="1"/>
</dbReference>
<evidence type="ECO:0000256" key="4">
    <source>
        <dbReference type="ARBA" id="ARBA00023163"/>
    </source>
</evidence>
<dbReference type="FunFam" id="1.10.10.10:FF:000001">
    <property type="entry name" value="LysR family transcriptional regulator"/>
    <property type="match status" value="1"/>
</dbReference>
<dbReference type="SUPFAM" id="SSF53850">
    <property type="entry name" value="Periplasmic binding protein-like II"/>
    <property type="match status" value="1"/>
</dbReference>
<reference evidence="8 9" key="1">
    <citation type="journal article" date="2013" name="Genome Announc.">
        <title>Draft genome sequence of MKD8, a conjugal recipient Mycobacterium smegmatis strain.</title>
        <authorList>
            <person name="Gray T.A."/>
            <person name="Palumbo M.J."/>
            <person name="Derbyshire K.M."/>
        </authorList>
    </citation>
    <scope>NUCLEOTIDE SEQUENCE [LARGE SCALE GENOMIC DNA]</scope>
    <source>
        <strain evidence="8 9">MKD8</strain>
    </source>
</reference>
<dbReference type="GO" id="GO:0043565">
    <property type="term" value="F:sequence-specific DNA binding"/>
    <property type="evidence" value="ECO:0007669"/>
    <property type="project" value="TreeGrafter"/>
</dbReference>
<comment type="similarity">
    <text evidence="1">Belongs to the LysR transcriptional regulatory family.</text>
</comment>
<dbReference type="InterPro" id="IPR000847">
    <property type="entry name" value="LysR_HTH_N"/>
</dbReference>
<evidence type="ECO:0000256" key="1">
    <source>
        <dbReference type="ARBA" id="ARBA00009437"/>
    </source>
</evidence>
<dbReference type="Gene3D" id="1.10.10.10">
    <property type="entry name" value="Winged helix-like DNA-binding domain superfamily/Winged helix DNA-binding domain"/>
    <property type="match status" value="1"/>
</dbReference>
<comment type="function">
    <text evidence="6">Required for the induction the katG gene for catalase. Involved in the response to hydrogen peroxide.</text>
</comment>
<dbReference type="Gene3D" id="3.40.190.290">
    <property type="match status" value="1"/>
</dbReference>
<accession>A0A2U9PMH0</accession>
<dbReference type="GO" id="GO:0003700">
    <property type="term" value="F:DNA-binding transcription factor activity"/>
    <property type="evidence" value="ECO:0007669"/>
    <property type="project" value="InterPro"/>
</dbReference>
<dbReference type="InterPro" id="IPR036388">
    <property type="entry name" value="WH-like_DNA-bd_sf"/>
</dbReference>
<organism evidence="8 9">
    <name type="scientific">Mycolicibacterium smegmatis (strain MKD8)</name>
    <name type="common">Mycobacterium smegmatis</name>
    <dbReference type="NCBI Taxonomy" id="1214915"/>
    <lineage>
        <taxon>Bacteria</taxon>
        <taxon>Bacillati</taxon>
        <taxon>Actinomycetota</taxon>
        <taxon>Actinomycetes</taxon>
        <taxon>Mycobacteriales</taxon>
        <taxon>Mycobacteriaceae</taxon>
        <taxon>Mycolicibacterium</taxon>
    </lineage>
</organism>
<feature type="domain" description="HTH lysR-type" evidence="7">
    <location>
        <begin position="1"/>
        <end position="59"/>
    </location>
</feature>
<dbReference type="Pfam" id="PF03466">
    <property type="entry name" value="LysR_substrate"/>
    <property type="match status" value="1"/>
</dbReference>
<dbReference type="SUPFAM" id="SSF46785">
    <property type="entry name" value="Winged helix' DNA-binding domain"/>
    <property type="match status" value="1"/>
</dbReference>
<dbReference type="Pfam" id="PF00126">
    <property type="entry name" value="HTH_1"/>
    <property type="match status" value="1"/>
</dbReference>
<sequence>MADVGDLEFFVTLAAAGTMTEAARHWGVSVSVVSRRLKALEERLGTPLVHRRARGLELTAEGQQYHVRGSEILQQLKDLESTLNPDPKDLTGSIRVISTVGLGRVHIAPLLHDFRRRHRSVEISLELTSLPLSASVPGFDIAIQVGRVRDSSLAIRQLLPNRRVVVASPDYLDAHGAPADLDDLKNHELLVVRENEGESIWRFVKSGRETAIPVRGGLICNDGIAVTEWCLAGAGLAMRSIWHVAPYVREGRLVHVLPDVETPEADVVALFDAGVRTSPRVRTLLSFLRKQLAQRCIPLPTRQAGAALHW</sequence>
<evidence type="ECO:0000259" key="7">
    <source>
        <dbReference type="PROSITE" id="PS50931"/>
    </source>
</evidence>
<gene>
    <name evidence="8" type="ORF">D806_019700</name>
</gene>
<name>A0A2U9PMH0_MYCSE</name>
<keyword evidence="4" id="KW-0804">Transcription</keyword>
<evidence type="ECO:0000313" key="8">
    <source>
        <dbReference type="EMBL" id="AWT52952.1"/>
    </source>
</evidence>
<evidence type="ECO:0000256" key="6">
    <source>
        <dbReference type="ARBA" id="ARBA00056658"/>
    </source>
</evidence>
<dbReference type="InterPro" id="IPR058163">
    <property type="entry name" value="LysR-type_TF_proteobact-type"/>
</dbReference>
<evidence type="ECO:0000256" key="3">
    <source>
        <dbReference type="ARBA" id="ARBA00023125"/>
    </source>
</evidence>
<dbReference type="EMBL" id="CP027541">
    <property type="protein sequence ID" value="AWT52952.1"/>
    <property type="molecule type" value="Genomic_DNA"/>
</dbReference>
<dbReference type="GO" id="GO:0006351">
    <property type="term" value="P:DNA-templated transcription"/>
    <property type="evidence" value="ECO:0007669"/>
    <property type="project" value="TreeGrafter"/>
</dbReference>
<reference evidence="9" key="2">
    <citation type="submission" date="2018-03" db="EMBL/GenBank/DDBJ databases">
        <authorList>
            <person name="Derbyshire K."/>
            <person name="Gray T.A."/>
            <person name="Champion M."/>
        </authorList>
    </citation>
    <scope>NUCLEOTIDE SEQUENCE [LARGE SCALE GENOMIC DNA]</scope>
    <source>
        <strain evidence="9">MKD8</strain>
    </source>
</reference>
<evidence type="ECO:0000256" key="5">
    <source>
        <dbReference type="ARBA" id="ARBA00040885"/>
    </source>
</evidence>
<evidence type="ECO:0000313" key="9">
    <source>
        <dbReference type="Proteomes" id="UP000011200"/>
    </source>
</evidence>
<proteinExistence type="inferred from homology"/>
<keyword evidence="2" id="KW-0805">Transcription regulation</keyword>
<evidence type="ECO:0000256" key="2">
    <source>
        <dbReference type="ARBA" id="ARBA00023015"/>
    </source>
</evidence>
<protein>
    <recommendedName>
        <fullName evidence="5">Probable hydrogen peroxide-inducible genes activator</fullName>
    </recommendedName>
</protein>
<dbReference type="PANTHER" id="PTHR30537:SF5">
    <property type="entry name" value="HTH-TYPE TRANSCRIPTIONAL ACTIVATOR TTDR-RELATED"/>
    <property type="match status" value="1"/>
</dbReference>
<dbReference type="AlphaFoldDB" id="A0A2U9PMH0"/>
<dbReference type="InterPro" id="IPR036390">
    <property type="entry name" value="WH_DNA-bd_sf"/>
</dbReference>